<dbReference type="RefSeq" id="WP_133581858.1">
    <property type="nucleotide sequence ID" value="NZ_SNYJ01000020.1"/>
</dbReference>
<evidence type="ECO:0000256" key="2">
    <source>
        <dbReference type="SAM" id="SignalP"/>
    </source>
</evidence>
<feature type="domain" description="SLH" evidence="3">
    <location>
        <begin position="97"/>
        <end position="160"/>
    </location>
</feature>
<dbReference type="Gene3D" id="2.60.40.1220">
    <property type="match status" value="2"/>
</dbReference>
<dbReference type="OrthoDB" id="2867478at2"/>
<dbReference type="Pfam" id="PF00395">
    <property type="entry name" value="SLH"/>
    <property type="match status" value="3"/>
</dbReference>
<dbReference type="PROSITE" id="PS51272">
    <property type="entry name" value="SLH"/>
    <property type="match status" value="3"/>
</dbReference>
<dbReference type="InterPro" id="IPR001119">
    <property type="entry name" value="SLH_dom"/>
</dbReference>
<evidence type="ECO:0000313" key="4">
    <source>
        <dbReference type="EMBL" id="TDQ36132.1"/>
    </source>
</evidence>
<dbReference type="InterPro" id="IPR006311">
    <property type="entry name" value="TAT_signal"/>
</dbReference>
<feature type="chain" id="PRO_5020208270" evidence="2">
    <location>
        <begin position="36"/>
        <end position="1284"/>
    </location>
</feature>
<dbReference type="EMBL" id="SNYJ01000020">
    <property type="protein sequence ID" value="TDQ36132.1"/>
    <property type="molecule type" value="Genomic_DNA"/>
</dbReference>
<keyword evidence="1 2" id="KW-0732">Signal</keyword>
<feature type="signal peptide" evidence="2">
    <location>
        <begin position="1"/>
        <end position="35"/>
    </location>
</feature>
<sequence length="1284" mass="137777">MAYQPKSYRKFLATATTAAVAAGAVGAVAPATANAQDISFTDVPADAWYAEAVYSLAAEGAIEGVGNGLYAPQESVTRAQIATLYAKYLQLDTENVTAPGFSDIDGDSWYYGAVAAAADAGLFEGYPNGTFQPNAPINRAELAEVITRSFGVEATSTNTPFTDLEGYNWAEDSIAALVEAGIVEGRTATTYVPGADVTRAEAAAFLYKSIQAGYGELVDLADVETVESTNSTTTTVTLTEAFETDLEAKNFDVQVNGDDVEVEVSEVSEDGLTVTLTHDDLTGEEGTITVNGVDADFNYAETVISSVEAPNLGQVVLTFSNSDFDMVQVINPDNYSFEDADGDDLEDQDDEEVEVVDVVVEDNKVWLTLGQWESADSAQTIVKGIDNQTEAKVTVNENVLGDEQVFDVEFSDNEIPEVTDAQVIGEDAVKVWFSEPMETTEVSDWDEVFSIDEDGDEANLRDVKFGTRNDVAVIELSGANFGDGDTVNVDVDNEIEDLAGFNVTPENFELTAEENLDDIEITGFRNASQSGITLVFNKDIKTDNLDPEDFYHTNKNDTATDAEVVNGNEIKLTFDEGNELPEGSATVYVASGTLEDYWGVDQDSTLEFDVQVGEDNTAPEIDKIEYADGKVTIEFTKDLDENTAEDEDNYKILDSDGDVITEDIEDAELESDDSTVVLTLEDELPSGNYDIEITDVEDTFGNVIEKITDDFDVDADGDFETDQILADAVAYEAGTREFEVIVDFGRKMTVGDDRYSIENLENYNLALDYGSDEPIEAGTYTLGALADEDEFDVTVEASDEGYAAKITIEADDQADYEALVDGGLELGFDNFEDDFGNRSNEEDSVTAITVEDDSAKLGSFSVDRVVKTDEDEVEVFFTEGRAVDFVEENEITVGGIDVDDSRILAGGTKVVLTLDDDIADDAQFVATANAFETPFGLTSAAADLAATEGTEAALPVFDTARSDEANASVEQVEDAVSIDLVFTGDVDVNVAELKSEGKLAILDKDDNPVTNYVVVDEVANDNKFSIEITPSFTGAVSNLDGTIEVDFSGKSQNLTNTENDDNDPDNQVGAFSYDLDLSDVAFNDPDVADSADVDTVALTASPTELTVNLDSAVERASFAPEDYTLRVSGREDVQLTDSNFVLDPSDSSIGTVTVDPRLLDGETVNVFRTETQNGFPGAGVEYTTTPVLETTALTPAANGATVVAPITNEDAFPAEDTFSVDVSGTPEFTIAATRNNNPLTIALESASLNADGDVVFVTDQTLVNGDVITLTDSDSNAVDITITN</sequence>
<evidence type="ECO:0000256" key="1">
    <source>
        <dbReference type="ARBA" id="ARBA00022729"/>
    </source>
</evidence>
<protein>
    <submittedName>
        <fullName evidence="4">S-layer family protein</fullName>
    </submittedName>
</protein>
<proteinExistence type="predicted"/>
<organism evidence="4 5">
    <name type="scientific">Aureibacillus halotolerans</name>
    <dbReference type="NCBI Taxonomy" id="1508390"/>
    <lineage>
        <taxon>Bacteria</taxon>
        <taxon>Bacillati</taxon>
        <taxon>Bacillota</taxon>
        <taxon>Bacilli</taxon>
        <taxon>Bacillales</taxon>
        <taxon>Bacillaceae</taxon>
        <taxon>Aureibacillus</taxon>
    </lineage>
</organism>
<feature type="domain" description="SLH" evidence="3">
    <location>
        <begin position="161"/>
        <end position="220"/>
    </location>
</feature>
<evidence type="ECO:0000259" key="3">
    <source>
        <dbReference type="PROSITE" id="PS51272"/>
    </source>
</evidence>
<dbReference type="InterPro" id="IPR014755">
    <property type="entry name" value="Cu-Rt/internalin_Ig-like"/>
</dbReference>
<gene>
    <name evidence="4" type="ORF">EV213_12063</name>
</gene>
<comment type="caution">
    <text evidence="4">The sequence shown here is derived from an EMBL/GenBank/DDBJ whole genome shotgun (WGS) entry which is preliminary data.</text>
</comment>
<dbReference type="PANTHER" id="PTHR43308">
    <property type="entry name" value="OUTER MEMBRANE PROTEIN ALPHA-RELATED"/>
    <property type="match status" value="1"/>
</dbReference>
<keyword evidence="5" id="KW-1185">Reference proteome</keyword>
<dbReference type="InterPro" id="IPR051465">
    <property type="entry name" value="Cell_Envelope_Struct_Comp"/>
</dbReference>
<evidence type="ECO:0000313" key="5">
    <source>
        <dbReference type="Proteomes" id="UP000295632"/>
    </source>
</evidence>
<accession>A0A4R6TU79</accession>
<feature type="domain" description="SLH" evidence="3">
    <location>
        <begin position="36"/>
        <end position="96"/>
    </location>
</feature>
<dbReference type="PROSITE" id="PS51318">
    <property type="entry name" value="TAT"/>
    <property type="match status" value="1"/>
</dbReference>
<reference evidence="4 5" key="1">
    <citation type="submission" date="2019-03" db="EMBL/GenBank/DDBJ databases">
        <title>Genomic Encyclopedia of Type Strains, Phase IV (KMG-IV): sequencing the most valuable type-strain genomes for metagenomic binning, comparative biology and taxonomic classification.</title>
        <authorList>
            <person name="Goeker M."/>
        </authorList>
    </citation>
    <scope>NUCLEOTIDE SEQUENCE [LARGE SCALE GENOMIC DNA]</scope>
    <source>
        <strain evidence="4 5">DSM 28697</strain>
    </source>
</reference>
<dbReference type="Proteomes" id="UP000295632">
    <property type="component" value="Unassembled WGS sequence"/>
</dbReference>
<name>A0A4R6TU79_9BACI</name>